<name>A0A9Q9IAJ2_9ACTN</name>
<reference evidence="9" key="1">
    <citation type="submission" date="2021-04" db="EMBL/GenBank/DDBJ databases">
        <title>Dactylosporangium aurantiacum NRRL B-8018 full assembly.</title>
        <authorList>
            <person name="Hartkoorn R.C."/>
            <person name="Beaudoing E."/>
            <person name="Hot D."/>
        </authorList>
    </citation>
    <scope>NUCLEOTIDE SEQUENCE</scope>
    <source>
        <strain evidence="9">NRRL B-8018</strain>
    </source>
</reference>
<dbReference type="Pfam" id="PF02618">
    <property type="entry name" value="YceG"/>
    <property type="match status" value="1"/>
</dbReference>
<feature type="region of interest" description="Disordered" evidence="8">
    <location>
        <begin position="1"/>
        <end position="33"/>
    </location>
</feature>
<proteinExistence type="inferred from homology"/>
<dbReference type="RefSeq" id="WP_033356827.1">
    <property type="nucleotide sequence ID" value="NZ_CP073767.1"/>
</dbReference>
<dbReference type="GO" id="GO:0071555">
    <property type="term" value="P:cell wall organization"/>
    <property type="evidence" value="ECO:0007669"/>
    <property type="project" value="UniProtKB-KW"/>
</dbReference>
<comment type="similarity">
    <text evidence="7">Belongs to the transglycosylase MltG family.</text>
</comment>
<evidence type="ECO:0000256" key="4">
    <source>
        <dbReference type="ARBA" id="ARBA00023136"/>
    </source>
</evidence>
<feature type="compositionally biased region" description="Acidic residues" evidence="8">
    <location>
        <begin position="1"/>
        <end position="12"/>
    </location>
</feature>
<dbReference type="AlphaFoldDB" id="A0A9Q9IAJ2"/>
<keyword evidence="6 7" id="KW-0961">Cell wall biogenesis/degradation</keyword>
<evidence type="ECO:0000313" key="9">
    <source>
        <dbReference type="EMBL" id="UWZ52889.1"/>
    </source>
</evidence>
<dbReference type="PANTHER" id="PTHR30518">
    <property type="entry name" value="ENDOLYTIC MUREIN TRANSGLYCOSYLASE"/>
    <property type="match status" value="1"/>
</dbReference>
<feature type="compositionally biased region" description="Basic residues" evidence="8">
    <location>
        <begin position="15"/>
        <end position="33"/>
    </location>
</feature>
<dbReference type="GO" id="GO:0009252">
    <property type="term" value="P:peptidoglycan biosynthetic process"/>
    <property type="evidence" value="ECO:0007669"/>
    <property type="project" value="UniProtKB-UniRule"/>
</dbReference>
<dbReference type="PANTHER" id="PTHR30518:SF2">
    <property type="entry name" value="ENDOLYTIC MUREIN TRANSGLYCOSYLASE"/>
    <property type="match status" value="1"/>
</dbReference>
<feature type="site" description="Important for catalytic activity" evidence="7">
    <location>
        <position position="270"/>
    </location>
</feature>
<evidence type="ECO:0000256" key="6">
    <source>
        <dbReference type="ARBA" id="ARBA00023316"/>
    </source>
</evidence>
<evidence type="ECO:0000256" key="2">
    <source>
        <dbReference type="ARBA" id="ARBA00022692"/>
    </source>
</evidence>
<dbReference type="Proteomes" id="UP001058003">
    <property type="component" value="Chromosome"/>
</dbReference>
<organism evidence="9 10">
    <name type="scientific">Dactylosporangium aurantiacum</name>
    <dbReference type="NCBI Taxonomy" id="35754"/>
    <lineage>
        <taxon>Bacteria</taxon>
        <taxon>Bacillati</taxon>
        <taxon>Actinomycetota</taxon>
        <taxon>Actinomycetes</taxon>
        <taxon>Micromonosporales</taxon>
        <taxon>Micromonosporaceae</taxon>
        <taxon>Dactylosporangium</taxon>
    </lineage>
</organism>
<evidence type="ECO:0000256" key="1">
    <source>
        <dbReference type="ARBA" id="ARBA00022475"/>
    </source>
</evidence>
<keyword evidence="2 7" id="KW-0812">Transmembrane</keyword>
<dbReference type="OrthoDB" id="9814591at2"/>
<keyword evidence="4 7" id="KW-0472">Membrane</keyword>
<evidence type="ECO:0000256" key="8">
    <source>
        <dbReference type="SAM" id="MobiDB-lite"/>
    </source>
</evidence>
<dbReference type="KEGG" id="daur:Daura_40810"/>
<keyword evidence="5 7" id="KW-0456">Lyase</keyword>
<sequence>MDELDLGWDDEERPSRHRRTRATASRTRGRKKGRGGRTFLALFISLLVFGGLAYGAYVGVDRVKDMFTAADYNGGGTGEVTVEVLPNQYAADIAATLAEKDVVKSAKAFIEAAKKDERSKKLQPGFYKLRKQMRAADALSLMLDPKSRLVNKVTLPEGLTYQDTFKKLSEVTKIPYEDFEKAAADTKALGLSDVWFARQDGKQVAKSIEGFLFPATYDFPPNVDATAILKIIIKRFNQEIETTGFIDGVQASLHISPYEALIAASIAQVEGLDKDQEGIVRVLYNRVYSGKFPCNCLQVDSTVNYYLRITGKGAKPSTELLNSELHNKKNPYNAHDVPGMPIGPISNPGNSALKAAINPPKHDYYFFLAIDTAGNTAYAKTYSEFEKLWEQAQKNGVK</sequence>
<dbReference type="EC" id="4.2.2.29" evidence="7"/>
<comment type="catalytic activity">
    <reaction evidence="7">
        <text>a peptidoglycan chain = a peptidoglycan chain with N-acetyl-1,6-anhydromuramyl-[peptide] at the reducing end + a peptidoglycan chain with N-acetylglucosamine at the non-reducing end.</text>
        <dbReference type="EC" id="4.2.2.29"/>
    </reaction>
</comment>
<dbReference type="InterPro" id="IPR003770">
    <property type="entry name" value="MLTG-like"/>
</dbReference>
<feature type="transmembrane region" description="Helical" evidence="7">
    <location>
        <begin position="38"/>
        <end position="57"/>
    </location>
</feature>
<keyword evidence="3 7" id="KW-1133">Transmembrane helix</keyword>
<evidence type="ECO:0000313" key="10">
    <source>
        <dbReference type="Proteomes" id="UP001058003"/>
    </source>
</evidence>
<keyword evidence="10" id="KW-1185">Reference proteome</keyword>
<dbReference type="Gene3D" id="3.30.1490.480">
    <property type="entry name" value="Endolytic murein transglycosylase"/>
    <property type="match status" value="1"/>
</dbReference>
<protein>
    <recommendedName>
        <fullName evidence="7">Endolytic murein transglycosylase</fullName>
        <ecNumber evidence="7">4.2.2.29</ecNumber>
    </recommendedName>
    <alternativeName>
        <fullName evidence="7">Peptidoglycan lytic transglycosylase</fullName>
    </alternativeName>
    <alternativeName>
        <fullName evidence="7">Peptidoglycan polymerization terminase</fullName>
    </alternativeName>
</protein>
<evidence type="ECO:0000256" key="3">
    <source>
        <dbReference type="ARBA" id="ARBA00022989"/>
    </source>
</evidence>
<dbReference type="NCBIfam" id="TIGR00247">
    <property type="entry name" value="endolytic transglycosylase MltG"/>
    <property type="match status" value="1"/>
</dbReference>
<evidence type="ECO:0000256" key="5">
    <source>
        <dbReference type="ARBA" id="ARBA00023239"/>
    </source>
</evidence>
<dbReference type="HAMAP" id="MF_02065">
    <property type="entry name" value="MltG"/>
    <property type="match status" value="1"/>
</dbReference>
<gene>
    <name evidence="7 9" type="primary">mltG</name>
    <name evidence="9" type="ORF">Daura_40810</name>
</gene>
<dbReference type="GO" id="GO:0008932">
    <property type="term" value="F:lytic endotransglycosylase activity"/>
    <property type="evidence" value="ECO:0007669"/>
    <property type="project" value="UniProtKB-UniRule"/>
</dbReference>
<dbReference type="EMBL" id="CP073767">
    <property type="protein sequence ID" value="UWZ52889.1"/>
    <property type="molecule type" value="Genomic_DNA"/>
</dbReference>
<keyword evidence="1 7" id="KW-1003">Cell membrane</keyword>
<accession>A0A9Q9IAJ2</accession>
<comment type="subcellular location">
    <subcellularLocation>
        <location evidence="7">Cell membrane</location>
        <topology evidence="7">Single-pass membrane protein</topology>
    </subcellularLocation>
</comment>
<comment type="function">
    <text evidence="7">Functions as a peptidoglycan terminase that cleaves nascent peptidoglycan strands endolytically to terminate their elongation.</text>
</comment>
<evidence type="ECO:0000256" key="7">
    <source>
        <dbReference type="HAMAP-Rule" id="MF_02065"/>
    </source>
</evidence>
<dbReference type="GO" id="GO:0005886">
    <property type="term" value="C:plasma membrane"/>
    <property type="evidence" value="ECO:0007669"/>
    <property type="project" value="UniProtKB-SubCell"/>
</dbReference>